<evidence type="ECO:0000313" key="2">
    <source>
        <dbReference type="Proteomes" id="UP000588068"/>
    </source>
</evidence>
<protein>
    <submittedName>
        <fullName evidence="1">Uncharacterized protein</fullName>
    </submittedName>
</protein>
<gene>
    <name evidence="1" type="ORF">HNQ60_001598</name>
</gene>
<proteinExistence type="predicted"/>
<name>A0A841HK91_9GAMM</name>
<sequence>MSDQIEFRSHVLTKHRLALESLLFFNSCQARVASCIADAVETFGAPEIVPEGADRLRVRIDGMQEEAQALFAVEAATGRPVGVAIYTRPDLEHIAVLHLSISAEYAAGGPRSDEQLLLRLLREVRRSTRRMKGVRRLELYYARGRMPASRWRSESKELA</sequence>
<reference evidence="1 2" key="1">
    <citation type="submission" date="2020-08" db="EMBL/GenBank/DDBJ databases">
        <title>Genomic Encyclopedia of Type Strains, Phase IV (KMG-IV): sequencing the most valuable type-strain genomes for metagenomic binning, comparative biology and taxonomic classification.</title>
        <authorList>
            <person name="Goeker M."/>
        </authorList>
    </citation>
    <scope>NUCLEOTIDE SEQUENCE [LARGE SCALE GENOMIC DNA]</scope>
    <source>
        <strain evidence="1 2">DSM 26723</strain>
    </source>
</reference>
<dbReference type="EMBL" id="JACHHZ010000002">
    <property type="protein sequence ID" value="MBB6092720.1"/>
    <property type="molecule type" value="Genomic_DNA"/>
</dbReference>
<dbReference type="AlphaFoldDB" id="A0A841HK91"/>
<dbReference type="RefSeq" id="WP_184330506.1">
    <property type="nucleotide sequence ID" value="NZ_JACHHZ010000002.1"/>
</dbReference>
<accession>A0A841HK91</accession>
<organism evidence="1 2">
    <name type="scientific">Povalibacter uvarum</name>
    <dbReference type="NCBI Taxonomy" id="732238"/>
    <lineage>
        <taxon>Bacteria</taxon>
        <taxon>Pseudomonadati</taxon>
        <taxon>Pseudomonadota</taxon>
        <taxon>Gammaproteobacteria</taxon>
        <taxon>Steroidobacterales</taxon>
        <taxon>Steroidobacteraceae</taxon>
        <taxon>Povalibacter</taxon>
    </lineage>
</organism>
<dbReference type="Proteomes" id="UP000588068">
    <property type="component" value="Unassembled WGS sequence"/>
</dbReference>
<evidence type="ECO:0000313" key="1">
    <source>
        <dbReference type="EMBL" id="MBB6092720.1"/>
    </source>
</evidence>
<comment type="caution">
    <text evidence="1">The sequence shown here is derived from an EMBL/GenBank/DDBJ whole genome shotgun (WGS) entry which is preliminary data.</text>
</comment>
<keyword evidence="2" id="KW-1185">Reference proteome</keyword>